<dbReference type="GeneID" id="20805047"/>
<dbReference type="AlphaFoldDB" id="W4H240"/>
<protein>
    <submittedName>
        <fullName evidence="1">Uncharacterized protein</fullName>
    </submittedName>
</protein>
<dbReference type="RefSeq" id="XP_009825256.1">
    <property type="nucleotide sequence ID" value="XM_009826954.1"/>
</dbReference>
<proteinExistence type="predicted"/>
<sequence>MPAVVLYTISDGVQGTIKVVHFLSGGAKVVADLDVSVVNLTTLQSLDPDCQSVSGYKWYIHTK</sequence>
<dbReference type="EMBL" id="KI913118">
    <property type="protein sequence ID" value="ETV85238.1"/>
    <property type="molecule type" value="Genomic_DNA"/>
</dbReference>
<dbReference type="VEuPathDB" id="FungiDB:H257_03051"/>
<accession>W4H240</accession>
<gene>
    <name evidence="1" type="ORF">H257_03051</name>
</gene>
<reference evidence="1" key="1">
    <citation type="submission" date="2013-12" db="EMBL/GenBank/DDBJ databases">
        <title>The Genome Sequence of Aphanomyces astaci APO3.</title>
        <authorList>
            <consortium name="The Broad Institute Genomics Platform"/>
            <person name="Russ C."/>
            <person name="Tyler B."/>
            <person name="van West P."/>
            <person name="Dieguez-Uribeondo J."/>
            <person name="Young S.K."/>
            <person name="Zeng Q."/>
            <person name="Gargeya S."/>
            <person name="Fitzgerald M."/>
            <person name="Abouelleil A."/>
            <person name="Alvarado L."/>
            <person name="Chapman S.B."/>
            <person name="Gainer-Dewar J."/>
            <person name="Goldberg J."/>
            <person name="Griggs A."/>
            <person name="Gujja S."/>
            <person name="Hansen M."/>
            <person name="Howarth C."/>
            <person name="Imamovic A."/>
            <person name="Ireland A."/>
            <person name="Larimer J."/>
            <person name="McCowan C."/>
            <person name="Murphy C."/>
            <person name="Pearson M."/>
            <person name="Poon T.W."/>
            <person name="Priest M."/>
            <person name="Roberts A."/>
            <person name="Saif S."/>
            <person name="Shea T."/>
            <person name="Sykes S."/>
            <person name="Wortman J."/>
            <person name="Nusbaum C."/>
            <person name="Birren B."/>
        </authorList>
    </citation>
    <scope>NUCLEOTIDE SEQUENCE [LARGE SCALE GENOMIC DNA]</scope>
    <source>
        <strain evidence="1">APO3</strain>
    </source>
</reference>
<name>W4H240_APHAT</name>
<evidence type="ECO:0000313" key="1">
    <source>
        <dbReference type="EMBL" id="ETV85238.1"/>
    </source>
</evidence>
<organism evidence="1">
    <name type="scientific">Aphanomyces astaci</name>
    <name type="common">Crayfish plague agent</name>
    <dbReference type="NCBI Taxonomy" id="112090"/>
    <lineage>
        <taxon>Eukaryota</taxon>
        <taxon>Sar</taxon>
        <taxon>Stramenopiles</taxon>
        <taxon>Oomycota</taxon>
        <taxon>Saprolegniomycetes</taxon>
        <taxon>Saprolegniales</taxon>
        <taxon>Verrucalvaceae</taxon>
        <taxon>Aphanomyces</taxon>
    </lineage>
</organism>